<keyword evidence="3 5" id="KW-0732">Signal</keyword>
<dbReference type="PANTHER" id="PTHR30061">
    <property type="entry name" value="MALTOSE-BINDING PERIPLASMIC PROTEIN"/>
    <property type="match status" value="1"/>
</dbReference>
<dbReference type="EMBL" id="JAERWL010000008">
    <property type="protein sequence ID" value="MBM9476839.1"/>
    <property type="molecule type" value="Genomic_DNA"/>
</dbReference>
<dbReference type="PROSITE" id="PS51257">
    <property type="entry name" value="PROKAR_LIPOPROTEIN"/>
    <property type="match status" value="1"/>
</dbReference>
<dbReference type="GO" id="GO:0015768">
    <property type="term" value="P:maltose transport"/>
    <property type="evidence" value="ECO:0007669"/>
    <property type="project" value="TreeGrafter"/>
</dbReference>
<evidence type="ECO:0000256" key="1">
    <source>
        <dbReference type="ARBA" id="ARBA00008520"/>
    </source>
</evidence>
<keyword evidence="7" id="KW-1185">Reference proteome</keyword>
<organism evidence="6 7">
    <name type="scientific">Nakamurella flavida</name>
    <dbReference type="NCBI Taxonomy" id="363630"/>
    <lineage>
        <taxon>Bacteria</taxon>
        <taxon>Bacillati</taxon>
        <taxon>Actinomycetota</taxon>
        <taxon>Actinomycetes</taxon>
        <taxon>Nakamurellales</taxon>
        <taxon>Nakamurellaceae</taxon>
        <taxon>Nakamurella</taxon>
    </lineage>
</organism>
<protein>
    <submittedName>
        <fullName evidence="6">Sugar ABC transporter substrate-binding protein</fullName>
    </submittedName>
</protein>
<feature type="region of interest" description="Disordered" evidence="4">
    <location>
        <begin position="34"/>
        <end position="60"/>
    </location>
</feature>
<comment type="similarity">
    <text evidence="1">Belongs to the bacterial solute-binding protein 1 family.</text>
</comment>
<dbReference type="InterPro" id="IPR006059">
    <property type="entry name" value="SBP"/>
</dbReference>
<comment type="caution">
    <text evidence="6">The sequence shown here is derived from an EMBL/GenBank/DDBJ whole genome shotgun (WGS) entry which is preliminary data.</text>
</comment>
<dbReference type="Pfam" id="PF01547">
    <property type="entry name" value="SBP_bac_1"/>
    <property type="match status" value="1"/>
</dbReference>
<accession>A0A938YP71</accession>
<dbReference type="CDD" id="cd13585">
    <property type="entry name" value="PBP2_TMBP_like"/>
    <property type="match status" value="1"/>
</dbReference>
<reference evidence="6" key="1">
    <citation type="submission" date="2021-01" db="EMBL/GenBank/DDBJ databases">
        <title>KCTC 19127 draft genome.</title>
        <authorList>
            <person name="An D."/>
        </authorList>
    </citation>
    <scope>NUCLEOTIDE SEQUENCE</scope>
    <source>
        <strain evidence="6">KCTC 19127</strain>
    </source>
</reference>
<gene>
    <name evidence="6" type="ORF">JL107_10310</name>
</gene>
<evidence type="ECO:0000256" key="5">
    <source>
        <dbReference type="SAM" id="SignalP"/>
    </source>
</evidence>
<sequence length="452" mass="46022">MKVWKRRRIAGAVAAVIATSMTLAACGGSTGGAAGSTSAPATAGSSGASGSASGGAGAAADQGVDDGTTLTLWTRAPLEKQAKALVEAYNGSHQNQVELTVVPNDDYVAKVGAAAGSGQLPDLFGADIVYVPNWASQGLYADLTDRIAGLPYADTLNKGHIDAGTVDGQKFVLPFVLDLSVMMYNKTLYSEAGLDPEKGPATLAEFADQATKIAALKKPGVSGTYFGGNCGGCLVFTWFPMVWASGEEVMNADGTESLLGGSAAQQVYSTYKTLNDDGVIGDGARDETGATWVAGFQSGNVGVMPYPATLLATASESVDVGVSALPGVDGGGSTFVGGDGLGISKDSKSGEQAWNFLAWLTSDAAQVDVLAKGGDVVSRSDLANNEYAAKDPRLVLINEIAGKGKTPVALNFQSAFNASDSPWLTLVRNAVYGGDSSVEADNTAITSVLAQQ</sequence>
<proteinExistence type="inferred from homology"/>
<dbReference type="GO" id="GO:0055052">
    <property type="term" value="C:ATP-binding cassette (ABC) transporter complex, substrate-binding subunit-containing"/>
    <property type="evidence" value="ECO:0007669"/>
    <property type="project" value="TreeGrafter"/>
</dbReference>
<keyword evidence="2" id="KW-0813">Transport</keyword>
<dbReference type="GO" id="GO:1901982">
    <property type="term" value="F:maltose binding"/>
    <property type="evidence" value="ECO:0007669"/>
    <property type="project" value="TreeGrafter"/>
</dbReference>
<evidence type="ECO:0000256" key="3">
    <source>
        <dbReference type="ARBA" id="ARBA00022729"/>
    </source>
</evidence>
<evidence type="ECO:0000256" key="4">
    <source>
        <dbReference type="SAM" id="MobiDB-lite"/>
    </source>
</evidence>
<evidence type="ECO:0000313" key="6">
    <source>
        <dbReference type="EMBL" id="MBM9476839.1"/>
    </source>
</evidence>
<feature type="compositionally biased region" description="Low complexity" evidence="4">
    <location>
        <begin position="35"/>
        <end position="51"/>
    </location>
</feature>
<dbReference type="PANTHER" id="PTHR30061:SF50">
    <property type="entry name" value="MALTOSE_MALTODEXTRIN-BINDING PERIPLASMIC PROTEIN"/>
    <property type="match status" value="1"/>
</dbReference>
<dbReference type="AlphaFoldDB" id="A0A938YP71"/>
<dbReference type="Gene3D" id="3.40.190.10">
    <property type="entry name" value="Periplasmic binding protein-like II"/>
    <property type="match status" value="1"/>
</dbReference>
<dbReference type="SUPFAM" id="SSF53850">
    <property type="entry name" value="Periplasmic binding protein-like II"/>
    <property type="match status" value="1"/>
</dbReference>
<evidence type="ECO:0000313" key="7">
    <source>
        <dbReference type="Proteomes" id="UP000663801"/>
    </source>
</evidence>
<dbReference type="Proteomes" id="UP000663801">
    <property type="component" value="Unassembled WGS sequence"/>
</dbReference>
<name>A0A938YP71_9ACTN</name>
<feature type="signal peptide" evidence="5">
    <location>
        <begin position="1"/>
        <end position="24"/>
    </location>
</feature>
<dbReference type="GO" id="GO:0042956">
    <property type="term" value="P:maltodextrin transmembrane transport"/>
    <property type="evidence" value="ECO:0007669"/>
    <property type="project" value="TreeGrafter"/>
</dbReference>
<dbReference type="RefSeq" id="WP_205256934.1">
    <property type="nucleotide sequence ID" value="NZ_BAAAPV010000004.1"/>
</dbReference>
<evidence type="ECO:0000256" key="2">
    <source>
        <dbReference type="ARBA" id="ARBA00022448"/>
    </source>
</evidence>
<feature type="chain" id="PRO_5039533485" evidence="5">
    <location>
        <begin position="25"/>
        <end position="452"/>
    </location>
</feature>